<comment type="caution">
    <text evidence="5">The sequence shown here is derived from an EMBL/GenBank/DDBJ whole genome shotgun (WGS) entry which is preliminary data.</text>
</comment>
<evidence type="ECO:0000313" key="6">
    <source>
        <dbReference type="Proteomes" id="UP001491310"/>
    </source>
</evidence>
<dbReference type="Pfam" id="PF00023">
    <property type="entry name" value="Ank"/>
    <property type="match status" value="1"/>
</dbReference>
<proteinExistence type="predicted"/>
<evidence type="ECO:0000256" key="1">
    <source>
        <dbReference type="ARBA" id="ARBA00004430"/>
    </source>
</evidence>
<evidence type="ECO:0000313" key="5">
    <source>
        <dbReference type="EMBL" id="KAK9914984.1"/>
    </source>
</evidence>
<keyword evidence="6" id="KW-1185">Reference proteome</keyword>
<dbReference type="InterPro" id="IPR036770">
    <property type="entry name" value="Ankyrin_rpt-contain_sf"/>
</dbReference>
<keyword evidence="2" id="KW-0677">Repeat</keyword>
<dbReference type="Gene3D" id="1.25.40.20">
    <property type="entry name" value="Ankyrin repeat-containing domain"/>
    <property type="match status" value="2"/>
</dbReference>
<dbReference type="Gene3D" id="3.80.10.10">
    <property type="entry name" value="Ribonuclease Inhibitor"/>
    <property type="match status" value="1"/>
</dbReference>
<feature type="repeat" description="ANK" evidence="4">
    <location>
        <begin position="496"/>
        <end position="520"/>
    </location>
</feature>
<dbReference type="PANTHER" id="PTHR24198:SF188">
    <property type="entry name" value="ANKYRIN REPEAT DOMAIN 55"/>
    <property type="match status" value="1"/>
</dbReference>
<evidence type="ECO:0008006" key="7">
    <source>
        <dbReference type="Google" id="ProtNLM"/>
    </source>
</evidence>
<dbReference type="SUPFAM" id="SSF52047">
    <property type="entry name" value="RNI-like"/>
    <property type="match status" value="1"/>
</dbReference>
<dbReference type="PANTHER" id="PTHR24198">
    <property type="entry name" value="ANKYRIN REPEAT AND PROTEIN KINASE DOMAIN-CONTAINING PROTEIN"/>
    <property type="match status" value="1"/>
</dbReference>
<dbReference type="InterPro" id="IPR032675">
    <property type="entry name" value="LRR_dom_sf"/>
</dbReference>
<accession>A0ABR2YTY1</accession>
<evidence type="ECO:0000256" key="2">
    <source>
        <dbReference type="ARBA" id="ARBA00022737"/>
    </source>
</evidence>
<sequence length="546" mass="56112">MLGLSHTFRGIRELNLRGLPIELDDLMLVVKHLPSLCVIHLSGAQKLPPGVSALFSKSSEQPQAQESSSGRIEAASLARCFQLTSEALSEALMAAACPTSRLRTIALSHLDLASWPPAPSAEDLSQPEDEDDATAQPLVAAQPLDSFPPIGRLQILSLHNCAKISASGLAALGRSCPQLQMLLLGGCSLAPSLPPGPPASRPPAAIGGPPAPVATGPLRVIGVVDEGLYTPGAAQSGLQMLREAVEGGGAGWAGSGAASAGAVALLWGLVRALPRLRVLELTHFSVAIVDGVCALRSPTGSPALEVWDLCRPQSVQAAQCFLREEQQGPDGRSMAGDVALALQEAVNCSSAARQTPLHAAAEAGNAVMVKALLSLGAAVNARDRSGGTPLSVTAEEDGRTGAAAALLAAGADVRAKNAAGEAPMYIASLRGHVAMVQLLLQFHEREGISWTDPELYGDGWTPLMAAAVAGRQHIAMVLLQRAGSAATDLVQAANRYGLTAAHIAARSGNVPLLRSLLEAGGGSIAKAQDGSGETPIDVAKRYRNAC</sequence>
<name>A0ABR2YTY1_9CHLO</name>
<protein>
    <recommendedName>
        <fullName evidence="7">Ankyrin</fullName>
    </recommendedName>
</protein>
<dbReference type="InterPro" id="IPR002110">
    <property type="entry name" value="Ankyrin_rpt"/>
</dbReference>
<dbReference type="Pfam" id="PF12796">
    <property type="entry name" value="Ank_2"/>
    <property type="match status" value="1"/>
</dbReference>
<dbReference type="EMBL" id="JALJOT010000005">
    <property type="protein sequence ID" value="KAK9914984.1"/>
    <property type="molecule type" value="Genomic_DNA"/>
</dbReference>
<dbReference type="SMART" id="SM00248">
    <property type="entry name" value="ANK"/>
    <property type="match status" value="5"/>
</dbReference>
<keyword evidence="3 4" id="KW-0040">ANK repeat</keyword>
<dbReference type="SUPFAM" id="SSF48403">
    <property type="entry name" value="Ankyrin repeat"/>
    <property type="match status" value="1"/>
</dbReference>
<reference evidence="5 6" key="1">
    <citation type="journal article" date="2024" name="Nat. Commun.">
        <title>Phylogenomics reveals the evolutionary origins of lichenization in chlorophyte algae.</title>
        <authorList>
            <person name="Puginier C."/>
            <person name="Libourel C."/>
            <person name="Otte J."/>
            <person name="Skaloud P."/>
            <person name="Haon M."/>
            <person name="Grisel S."/>
            <person name="Petersen M."/>
            <person name="Berrin J.G."/>
            <person name="Delaux P.M."/>
            <person name="Dal Grande F."/>
            <person name="Keller J."/>
        </authorList>
    </citation>
    <scope>NUCLEOTIDE SEQUENCE [LARGE SCALE GENOMIC DNA]</scope>
    <source>
        <strain evidence="5 6">SAG 216-7</strain>
    </source>
</reference>
<evidence type="ECO:0000256" key="4">
    <source>
        <dbReference type="PROSITE-ProRule" id="PRU00023"/>
    </source>
</evidence>
<evidence type="ECO:0000256" key="3">
    <source>
        <dbReference type="ARBA" id="ARBA00023043"/>
    </source>
</evidence>
<feature type="repeat" description="ANK" evidence="4">
    <location>
        <begin position="385"/>
        <end position="418"/>
    </location>
</feature>
<comment type="subcellular location">
    <subcellularLocation>
        <location evidence="1">Cytoplasm</location>
        <location evidence="1">Cytoskeleton</location>
        <location evidence="1">Cilium axoneme</location>
    </subcellularLocation>
</comment>
<dbReference type="PROSITE" id="PS50088">
    <property type="entry name" value="ANK_REPEAT"/>
    <property type="match status" value="3"/>
</dbReference>
<feature type="repeat" description="ANK" evidence="4">
    <location>
        <begin position="352"/>
        <end position="384"/>
    </location>
</feature>
<dbReference type="PROSITE" id="PS50297">
    <property type="entry name" value="ANK_REP_REGION"/>
    <property type="match status" value="2"/>
</dbReference>
<dbReference type="Proteomes" id="UP001491310">
    <property type="component" value="Unassembled WGS sequence"/>
</dbReference>
<organism evidence="5 6">
    <name type="scientific">Coccomyxa subellipsoidea</name>
    <dbReference type="NCBI Taxonomy" id="248742"/>
    <lineage>
        <taxon>Eukaryota</taxon>
        <taxon>Viridiplantae</taxon>
        <taxon>Chlorophyta</taxon>
        <taxon>core chlorophytes</taxon>
        <taxon>Trebouxiophyceae</taxon>
        <taxon>Trebouxiophyceae incertae sedis</taxon>
        <taxon>Coccomyxaceae</taxon>
        <taxon>Coccomyxa</taxon>
    </lineage>
</organism>
<gene>
    <name evidence="5" type="ORF">WJX75_003336</name>
</gene>